<organism evidence="2 3">
    <name type="scientific">Albula glossodonta</name>
    <name type="common">roundjaw bonefish</name>
    <dbReference type="NCBI Taxonomy" id="121402"/>
    <lineage>
        <taxon>Eukaryota</taxon>
        <taxon>Metazoa</taxon>
        <taxon>Chordata</taxon>
        <taxon>Craniata</taxon>
        <taxon>Vertebrata</taxon>
        <taxon>Euteleostomi</taxon>
        <taxon>Actinopterygii</taxon>
        <taxon>Neopterygii</taxon>
        <taxon>Teleostei</taxon>
        <taxon>Albuliformes</taxon>
        <taxon>Albulidae</taxon>
        <taxon>Albula</taxon>
    </lineage>
</organism>
<proteinExistence type="predicted"/>
<sequence length="335" mass="36857">MFFCSLSDASLLEDPPSLNEVVLADTSGTHMTPPFTGLVAFRQHLQNLARTKGILELNKVQLLYEQIGPEEDPSLGPIGAAPYLQDPQLPDSVAMFSSGGHPPLLSRRQSLETQYLTHRLQKASLMAAGPGSCQMFCKDVPRSLEQQLQEHRLQQKRLYVQKQSQLQAYFNQMQIAEGDYPAPTAVSHRDPIAPPLTQGLVPSIQQQCGSQPPAMFAHAQTLSPLLEPSAEPLPLTYDPYMAIYSIAPPPAPHSLPSEHHYSYPACSPALPNPSRPCYQDQYQYPPDPVQSPSQCQEEGSSTGYVSLALPELHGPFLDCEMMDTVDSQHGFVLVN</sequence>
<keyword evidence="3" id="KW-1185">Reference proteome</keyword>
<evidence type="ECO:0000256" key="1">
    <source>
        <dbReference type="SAM" id="MobiDB-lite"/>
    </source>
</evidence>
<reference evidence="2" key="1">
    <citation type="thesis" date="2021" institute="BYU ScholarsArchive" country="Provo, UT, USA">
        <title>Applications of and Algorithms for Genome Assembly and Genomic Analyses with an Emphasis on Marine Teleosts.</title>
        <authorList>
            <person name="Pickett B.D."/>
        </authorList>
    </citation>
    <scope>NUCLEOTIDE SEQUENCE</scope>
    <source>
        <strain evidence="2">HI-2016</strain>
    </source>
</reference>
<name>A0A8T2PDS4_9TELE</name>
<protein>
    <recommendedName>
        <fullName evidence="4">Salt-inducible kinase 2b</fullName>
    </recommendedName>
</protein>
<dbReference type="EMBL" id="JAFBMS010000006">
    <property type="protein sequence ID" value="KAG9351483.1"/>
    <property type="molecule type" value="Genomic_DNA"/>
</dbReference>
<dbReference type="AlphaFoldDB" id="A0A8T2PDS4"/>
<evidence type="ECO:0000313" key="3">
    <source>
        <dbReference type="Proteomes" id="UP000824540"/>
    </source>
</evidence>
<evidence type="ECO:0008006" key="4">
    <source>
        <dbReference type="Google" id="ProtNLM"/>
    </source>
</evidence>
<feature type="region of interest" description="Disordered" evidence="1">
    <location>
        <begin position="277"/>
        <end position="302"/>
    </location>
</feature>
<dbReference type="OrthoDB" id="193931at2759"/>
<dbReference type="Proteomes" id="UP000824540">
    <property type="component" value="Unassembled WGS sequence"/>
</dbReference>
<accession>A0A8T2PDS4</accession>
<comment type="caution">
    <text evidence="2">The sequence shown here is derived from an EMBL/GenBank/DDBJ whole genome shotgun (WGS) entry which is preliminary data.</text>
</comment>
<feature type="compositionally biased region" description="Low complexity" evidence="1">
    <location>
        <begin position="277"/>
        <end position="294"/>
    </location>
</feature>
<evidence type="ECO:0000313" key="2">
    <source>
        <dbReference type="EMBL" id="KAG9351483.1"/>
    </source>
</evidence>
<gene>
    <name evidence="2" type="ORF">JZ751_022733</name>
</gene>